<dbReference type="PROSITE" id="PS50931">
    <property type="entry name" value="HTH_LYSR"/>
    <property type="match status" value="1"/>
</dbReference>
<reference evidence="6 7" key="1">
    <citation type="submission" date="2023-03" db="EMBL/GenBank/DDBJ databases">
        <title>YIM 133296 draft genome.</title>
        <authorList>
            <person name="Xiong L."/>
        </authorList>
    </citation>
    <scope>NUCLEOTIDE SEQUENCE [LARGE SCALE GENOMIC DNA]</scope>
    <source>
        <strain evidence="6 7">YIM 133296</strain>
    </source>
</reference>
<protein>
    <submittedName>
        <fullName evidence="6">LysR family transcriptional regulator</fullName>
    </submittedName>
</protein>
<evidence type="ECO:0000259" key="5">
    <source>
        <dbReference type="PROSITE" id="PS50931"/>
    </source>
</evidence>
<dbReference type="InterPro" id="IPR005119">
    <property type="entry name" value="LysR_subst-bd"/>
</dbReference>
<keyword evidence="3" id="KW-0238">DNA-binding</keyword>
<evidence type="ECO:0000256" key="2">
    <source>
        <dbReference type="ARBA" id="ARBA00023015"/>
    </source>
</evidence>
<dbReference type="Gene3D" id="1.10.10.10">
    <property type="entry name" value="Winged helix-like DNA-binding domain superfamily/Winged helix DNA-binding domain"/>
    <property type="match status" value="1"/>
</dbReference>
<dbReference type="RefSeq" id="WP_277191267.1">
    <property type="nucleotide sequence ID" value="NZ_JAROAV010000012.1"/>
</dbReference>
<dbReference type="InterPro" id="IPR000847">
    <property type="entry name" value="LysR_HTH_N"/>
</dbReference>
<keyword evidence="2" id="KW-0805">Transcription regulation</keyword>
<dbReference type="Gene3D" id="3.40.190.10">
    <property type="entry name" value="Periplasmic binding protein-like II"/>
    <property type="match status" value="2"/>
</dbReference>
<organism evidence="6 7">
    <name type="scientific">Luteipulveratus flavus</name>
    <dbReference type="NCBI Taxonomy" id="3031728"/>
    <lineage>
        <taxon>Bacteria</taxon>
        <taxon>Bacillati</taxon>
        <taxon>Actinomycetota</taxon>
        <taxon>Actinomycetes</taxon>
        <taxon>Micrococcales</taxon>
        <taxon>Dermacoccaceae</taxon>
        <taxon>Luteipulveratus</taxon>
    </lineage>
</organism>
<evidence type="ECO:0000313" key="7">
    <source>
        <dbReference type="Proteomes" id="UP001528912"/>
    </source>
</evidence>
<comment type="similarity">
    <text evidence="1">Belongs to the LysR transcriptional regulatory family.</text>
</comment>
<evidence type="ECO:0000256" key="3">
    <source>
        <dbReference type="ARBA" id="ARBA00023125"/>
    </source>
</evidence>
<keyword evidence="7" id="KW-1185">Reference proteome</keyword>
<dbReference type="PANTHER" id="PTHR30346">
    <property type="entry name" value="TRANSCRIPTIONAL DUAL REGULATOR HCAR-RELATED"/>
    <property type="match status" value="1"/>
</dbReference>
<dbReference type="Pfam" id="PF03466">
    <property type="entry name" value="LysR_substrate"/>
    <property type="match status" value="1"/>
</dbReference>
<keyword evidence="4" id="KW-0804">Transcription</keyword>
<dbReference type="PRINTS" id="PR00039">
    <property type="entry name" value="HTHLYSR"/>
</dbReference>
<comment type="caution">
    <text evidence="6">The sequence shown here is derived from an EMBL/GenBank/DDBJ whole genome shotgun (WGS) entry which is preliminary data.</text>
</comment>
<accession>A0ABT6C3P4</accession>
<gene>
    <name evidence="6" type="ORF">P4R38_04810</name>
</gene>
<dbReference type="SUPFAM" id="SSF46785">
    <property type="entry name" value="Winged helix' DNA-binding domain"/>
    <property type="match status" value="1"/>
</dbReference>
<feature type="domain" description="HTH lysR-type" evidence="5">
    <location>
        <begin position="1"/>
        <end position="58"/>
    </location>
</feature>
<dbReference type="SUPFAM" id="SSF53850">
    <property type="entry name" value="Periplasmic binding protein-like II"/>
    <property type="match status" value="1"/>
</dbReference>
<evidence type="ECO:0000256" key="4">
    <source>
        <dbReference type="ARBA" id="ARBA00023163"/>
    </source>
</evidence>
<dbReference type="PANTHER" id="PTHR30346:SF29">
    <property type="entry name" value="LYSR SUBSTRATE-BINDING"/>
    <property type="match status" value="1"/>
</dbReference>
<evidence type="ECO:0000256" key="1">
    <source>
        <dbReference type="ARBA" id="ARBA00009437"/>
    </source>
</evidence>
<dbReference type="InterPro" id="IPR036390">
    <property type="entry name" value="WH_DNA-bd_sf"/>
</dbReference>
<dbReference type="Pfam" id="PF00126">
    <property type="entry name" value="HTH_1"/>
    <property type="match status" value="1"/>
</dbReference>
<dbReference type="EMBL" id="JAROAV010000012">
    <property type="protein sequence ID" value="MDF8263566.1"/>
    <property type="molecule type" value="Genomic_DNA"/>
</dbReference>
<name>A0ABT6C3P4_9MICO</name>
<dbReference type="InterPro" id="IPR036388">
    <property type="entry name" value="WH-like_DNA-bd_sf"/>
</dbReference>
<dbReference type="Proteomes" id="UP001528912">
    <property type="component" value="Unassembled WGS sequence"/>
</dbReference>
<sequence>MDTVALRTFVEVCRIGSISGAAAALGYSQSAVSRQVAVLEREVGHPLVERLPRGVRTTVHGEAFLGHARVAVRELERAVEAARDATTTRRRRVNLGAVPSATASLVPRAMTRLARTDPDVTVSLTGDLTPRLLDRLVAEELDLVVVTDYPPGLPDLPGVRFRHLLDEEVHLVVGAGHRLARTTRRRVRWETLDDESWVEDNAGSAAVLHLAAARAGFVPRAEYDVRGLLSKLALVASGHGIALVPGLMVPGLRPDVVVRRLADPPTRGVYAGYRHATAENESLLAALDAEVTG</sequence>
<evidence type="ECO:0000313" key="6">
    <source>
        <dbReference type="EMBL" id="MDF8263566.1"/>
    </source>
</evidence>
<proteinExistence type="inferred from homology"/>